<dbReference type="STRING" id="218672.SAMN04489759_10961"/>
<dbReference type="CDD" id="cd13530">
    <property type="entry name" value="PBP2_peptides_like"/>
    <property type="match status" value="1"/>
</dbReference>
<comment type="subcellular location">
    <subcellularLocation>
        <location evidence="1">Cell envelope</location>
    </subcellularLocation>
</comment>
<name>A0A1G7VGM9_9RHOB</name>
<dbReference type="PANTHER" id="PTHR35936:SF17">
    <property type="entry name" value="ARGININE-BINDING EXTRACELLULAR PROTEIN ARTP"/>
    <property type="match status" value="1"/>
</dbReference>
<evidence type="ECO:0000259" key="6">
    <source>
        <dbReference type="SMART" id="SM00062"/>
    </source>
</evidence>
<organism evidence="8 9">
    <name type="scientific">Sulfitobacter delicatus</name>
    <dbReference type="NCBI Taxonomy" id="218672"/>
    <lineage>
        <taxon>Bacteria</taxon>
        <taxon>Pseudomonadati</taxon>
        <taxon>Pseudomonadota</taxon>
        <taxon>Alphaproteobacteria</taxon>
        <taxon>Rhodobacterales</taxon>
        <taxon>Roseobacteraceae</taxon>
        <taxon>Sulfitobacter</taxon>
    </lineage>
</organism>
<evidence type="ECO:0000256" key="1">
    <source>
        <dbReference type="ARBA" id="ARBA00004196"/>
    </source>
</evidence>
<proteinExistence type="inferred from homology"/>
<feature type="signal peptide" evidence="5">
    <location>
        <begin position="1"/>
        <end position="26"/>
    </location>
</feature>
<evidence type="ECO:0000259" key="7">
    <source>
        <dbReference type="SMART" id="SM00079"/>
    </source>
</evidence>
<evidence type="ECO:0000256" key="2">
    <source>
        <dbReference type="ARBA" id="ARBA00010333"/>
    </source>
</evidence>
<gene>
    <name evidence="8" type="ORF">SAMN04489759_10961</name>
</gene>
<dbReference type="Pfam" id="PF00497">
    <property type="entry name" value="SBP_bac_3"/>
    <property type="match status" value="2"/>
</dbReference>
<dbReference type="SUPFAM" id="SSF53850">
    <property type="entry name" value="Periplasmic binding protein-like II"/>
    <property type="match status" value="1"/>
</dbReference>
<evidence type="ECO:0000256" key="4">
    <source>
        <dbReference type="RuleBase" id="RU003744"/>
    </source>
</evidence>
<dbReference type="GO" id="GO:0015276">
    <property type="term" value="F:ligand-gated monoatomic ion channel activity"/>
    <property type="evidence" value="ECO:0007669"/>
    <property type="project" value="InterPro"/>
</dbReference>
<dbReference type="InterPro" id="IPR001638">
    <property type="entry name" value="Solute-binding_3/MltF_N"/>
</dbReference>
<feature type="domain" description="Solute-binding protein family 3/N-terminal" evidence="6">
    <location>
        <begin position="29"/>
        <end position="251"/>
    </location>
</feature>
<dbReference type="InterPro" id="IPR001320">
    <property type="entry name" value="Iontro_rcpt_C"/>
</dbReference>
<dbReference type="RefSeq" id="WP_093743446.1">
    <property type="nucleotide sequence ID" value="NZ_FNBP01000009.1"/>
</dbReference>
<evidence type="ECO:0000256" key="3">
    <source>
        <dbReference type="ARBA" id="ARBA00022729"/>
    </source>
</evidence>
<dbReference type="SMART" id="SM00079">
    <property type="entry name" value="PBPe"/>
    <property type="match status" value="1"/>
</dbReference>
<dbReference type="InterPro" id="IPR018313">
    <property type="entry name" value="SBP_3_CS"/>
</dbReference>
<keyword evidence="9" id="KW-1185">Reference proteome</keyword>
<dbReference type="SMART" id="SM00062">
    <property type="entry name" value="PBPb"/>
    <property type="match status" value="1"/>
</dbReference>
<evidence type="ECO:0000313" key="9">
    <source>
        <dbReference type="Proteomes" id="UP000199399"/>
    </source>
</evidence>
<dbReference type="GO" id="GO:0030313">
    <property type="term" value="C:cell envelope"/>
    <property type="evidence" value="ECO:0007669"/>
    <property type="project" value="UniProtKB-SubCell"/>
</dbReference>
<evidence type="ECO:0000313" key="8">
    <source>
        <dbReference type="EMBL" id="SDG58731.1"/>
    </source>
</evidence>
<dbReference type="EMBL" id="FNBP01000009">
    <property type="protein sequence ID" value="SDG58731.1"/>
    <property type="molecule type" value="Genomic_DNA"/>
</dbReference>
<dbReference type="GO" id="GO:0016020">
    <property type="term" value="C:membrane"/>
    <property type="evidence" value="ECO:0007669"/>
    <property type="project" value="InterPro"/>
</dbReference>
<dbReference type="OrthoDB" id="9814231at2"/>
<feature type="domain" description="Ionotropic glutamate receptor C-terminal" evidence="7">
    <location>
        <begin position="29"/>
        <end position="250"/>
    </location>
</feature>
<accession>A0A1G7VGM9</accession>
<dbReference type="Gene3D" id="3.40.190.10">
    <property type="entry name" value="Periplasmic binding protein-like II"/>
    <property type="match status" value="2"/>
</dbReference>
<comment type="similarity">
    <text evidence="2 4">Belongs to the bacterial solute-binding protein 3 family.</text>
</comment>
<dbReference type="AlphaFoldDB" id="A0A1G7VGM9"/>
<evidence type="ECO:0000256" key="5">
    <source>
        <dbReference type="SAM" id="SignalP"/>
    </source>
</evidence>
<protein>
    <submittedName>
        <fullName evidence="8">Amino acid ABC transporter substrate-binding protein, PAAT family</fullName>
    </submittedName>
</protein>
<keyword evidence="3 5" id="KW-0732">Signal</keyword>
<dbReference type="PANTHER" id="PTHR35936">
    <property type="entry name" value="MEMBRANE-BOUND LYTIC MUREIN TRANSGLYCOSYLASE F"/>
    <property type="match status" value="1"/>
</dbReference>
<feature type="chain" id="PRO_5011529068" evidence="5">
    <location>
        <begin position="27"/>
        <end position="269"/>
    </location>
</feature>
<dbReference type="Proteomes" id="UP000199399">
    <property type="component" value="Unassembled WGS sequence"/>
</dbReference>
<reference evidence="9" key="1">
    <citation type="submission" date="2016-10" db="EMBL/GenBank/DDBJ databases">
        <authorList>
            <person name="Varghese N."/>
            <person name="Submissions S."/>
        </authorList>
    </citation>
    <scope>NUCLEOTIDE SEQUENCE [LARGE SCALE GENOMIC DNA]</scope>
    <source>
        <strain evidence="9">DSM 16477</strain>
    </source>
</reference>
<sequence>MKTKKNFLAGLAIAAFATVTGAAAMAQDVLKIGSYPANPPWEFKNEAGEFEGFEVDIINEIASRLGMTTEINGLDFRALFVATASRRVDAVISSLTITNERLEAQSFTQPYFSGALGVGTKTDAGISDLSGLEGKRVGSIATSFPENWLKEREGELGYKSYSSYDTTANMLTDLRSGRIDAAVNDIVSLRYAFAQPTMQELQVSVEIPTGDKFAIMMPKGSERLEAFNDAISAMKEDGTMATLYEKWLGVAPEEGSLAVTPLPVPTSAD</sequence>
<dbReference type="PROSITE" id="PS01039">
    <property type="entry name" value="SBP_BACTERIAL_3"/>
    <property type="match status" value="1"/>
</dbReference>